<dbReference type="InterPro" id="IPR015946">
    <property type="entry name" value="KH_dom-like_a/b"/>
</dbReference>
<feature type="domain" description="RNA-binding protein KhpB N-terminal" evidence="1">
    <location>
        <begin position="2"/>
        <end position="53"/>
    </location>
</feature>
<protein>
    <submittedName>
        <fullName evidence="2">Jag N-terminal domain-containing protein</fullName>
    </submittedName>
</protein>
<dbReference type="PANTHER" id="PTHR35800">
    <property type="entry name" value="PROTEIN JAG"/>
    <property type="match status" value="1"/>
</dbReference>
<dbReference type="SMART" id="SM01245">
    <property type="entry name" value="Jag_N"/>
    <property type="match status" value="1"/>
</dbReference>
<accession>A0A7M1LEK5</accession>
<proteinExistence type="predicted"/>
<gene>
    <name evidence="2" type="ORF">IMC76_05950</name>
</gene>
<dbReference type="Gene3D" id="3.30.300.20">
    <property type="match status" value="1"/>
</dbReference>
<dbReference type="GO" id="GO:0003723">
    <property type="term" value="F:RNA binding"/>
    <property type="evidence" value="ECO:0007669"/>
    <property type="project" value="InterPro"/>
</dbReference>
<dbReference type="Pfam" id="PF18472">
    <property type="entry name" value="HP1451_C"/>
    <property type="match status" value="1"/>
</dbReference>
<evidence type="ECO:0000259" key="1">
    <source>
        <dbReference type="SMART" id="SM01245"/>
    </source>
</evidence>
<dbReference type="Proteomes" id="UP000594749">
    <property type="component" value="Chromosome"/>
</dbReference>
<dbReference type="OrthoDB" id="5329502at2"/>
<dbReference type="PANTHER" id="PTHR35800:SF1">
    <property type="entry name" value="RNA-BINDING PROTEIN KHPB"/>
    <property type="match status" value="1"/>
</dbReference>
<organism evidence="2 3">
    <name type="scientific">Campylobacter corcagiensis</name>
    <dbReference type="NCBI Taxonomy" id="1448857"/>
    <lineage>
        <taxon>Bacteria</taxon>
        <taxon>Pseudomonadati</taxon>
        <taxon>Campylobacterota</taxon>
        <taxon>Epsilonproteobacteria</taxon>
        <taxon>Campylobacterales</taxon>
        <taxon>Campylobacteraceae</taxon>
        <taxon>Campylobacter</taxon>
    </lineage>
</organism>
<dbReference type="RefSeq" id="WP_025803220.1">
    <property type="nucleotide sequence ID" value="NZ_CP053842.1"/>
</dbReference>
<evidence type="ECO:0000313" key="2">
    <source>
        <dbReference type="EMBL" id="QOQ86763.1"/>
    </source>
</evidence>
<dbReference type="InterPro" id="IPR038247">
    <property type="entry name" value="Jag_N_dom_sf"/>
</dbReference>
<dbReference type="EMBL" id="CP063078">
    <property type="protein sequence ID" value="QOQ86763.1"/>
    <property type="molecule type" value="Genomic_DNA"/>
</dbReference>
<sequence>MRVEAQTLEEAIIKAAKELNCSTLDLDMKVLQHPSKGILGFFKKNAIIEASNLKVSTENIKAEPRVEKKPQNKSEKRFDSKNKKSIHKVINEIKSGLDTLFGTGCFDISVVDVSSFDNTTIDIKLDGKDAALLIGREGHRYKALSYLLYNWINFKYGYHIRLEISEFLKNQEEMIDAYLVDIIEKVESGGKAQTKPLDGVLVKIALSKLRERFPDKYVGARNSKNGRFIVINERRDAKK</sequence>
<dbReference type="Gene3D" id="3.30.1370.180">
    <property type="match status" value="1"/>
</dbReference>
<name>A0A7M1LEK5_9BACT</name>
<dbReference type="InterPro" id="IPR032782">
    <property type="entry name" value="KhpB_N"/>
</dbReference>
<dbReference type="AlphaFoldDB" id="A0A7M1LEK5"/>
<reference evidence="2 3" key="1">
    <citation type="submission" date="2020-10" db="EMBL/GenBank/DDBJ databases">
        <title>Campylobacter and Helicobacter PacBio genomes.</title>
        <authorList>
            <person name="Lane C."/>
        </authorList>
    </citation>
    <scope>NUCLEOTIDE SEQUENCE [LARGE SCALE GENOMIC DNA]</scope>
    <source>
        <strain evidence="2 3">2016D-0077</strain>
    </source>
</reference>
<dbReference type="Gene3D" id="3.30.30.80">
    <property type="entry name" value="probable RNA-binding protein from clostridium symbiosum atcc 14940"/>
    <property type="match status" value="1"/>
</dbReference>
<dbReference type="InterPro" id="IPR039247">
    <property type="entry name" value="KhpB"/>
</dbReference>
<evidence type="ECO:0000313" key="3">
    <source>
        <dbReference type="Proteomes" id="UP000594749"/>
    </source>
</evidence>
<dbReference type="Pfam" id="PF14804">
    <property type="entry name" value="Jag_N"/>
    <property type="match status" value="1"/>
</dbReference>
<keyword evidence="3" id="KW-1185">Reference proteome</keyword>
<dbReference type="InterPro" id="IPR040977">
    <property type="entry name" value="HP1451_C"/>
</dbReference>